<dbReference type="EMBL" id="MN650657">
    <property type="protein sequence ID" value="QNH91384.1"/>
    <property type="molecule type" value="mRNA"/>
</dbReference>
<dbReference type="FunFam" id="3.40.50.12780:FF:000038">
    <property type="entry name" value="Ebony protein"/>
    <property type="match status" value="1"/>
</dbReference>
<dbReference type="FunFam" id="3.30.300.30:FF:000030">
    <property type="entry name" value="Mutant e4 ebony"/>
    <property type="match status" value="1"/>
</dbReference>
<dbReference type="Gene3D" id="3.30.300.30">
    <property type="match status" value="1"/>
</dbReference>
<dbReference type="InterPro" id="IPR045851">
    <property type="entry name" value="AMP-bd_C_sf"/>
</dbReference>
<dbReference type="Pfam" id="PF00501">
    <property type="entry name" value="AMP-binding"/>
    <property type="match status" value="1"/>
</dbReference>
<evidence type="ECO:0000259" key="3">
    <source>
        <dbReference type="Pfam" id="PF00501"/>
    </source>
</evidence>
<dbReference type="Pfam" id="PF00550">
    <property type="entry name" value="PP-binding"/>
    <property type="match status" value="1"/>
</dbReference>
<dbReference type="CDD" id="cd05930">
    <property type="entry name" value="A_NRPS"/>
    <property type="match status" value="1"/>
</dbReference>
<dbReference type="SUPFAM" id="SSF56801">
    <property type="entry name" value="Acetyl-CoA synthetase-like"/>
    <property type="match status" value="1"/>
</dbReference>
<dbReference type="Gene3D" id="3.40.630.30">
    <property type="match status" value="1"/>
</dbReference>
<accession>A0A7G7YAI5</accession>
<proteinExistence type="evidence at transcript level"/>
<dbReference type="InterPro" id="IPR009081">
    <property type="entry name" value="PP-bd_ACP"/>
</dbReference>
<dbReference type="AlphaFoldDB" id="A0A7G7YAI5"/>
<evidence type="ECO:0000313" key="5">
    <source>
        <dbReference type="EMBL" id="QNH91384.1"/>
    </source>
</evidence>
<sequence length="858" mass="96920">MGSLPQFSILKGPTRKFNPEFINDIIESRVGDSNTADKIALIFEDGDGNTSKHTYAELNIITNKLARVIKNTIVQEKLQRNLDGDYLVAVNLLPTDRLVLVLLAIWKAGAAYLPLDHAFPGARIEHIMREAKPALVIFDEDSDFYVDAFKLSIDELWSKSSKESEMGIKKNERLKHQSGDLAIALYTSGSTGVPKGVKLPHKVILNRLNWQFKAFPFSETEKVCVFKTALTFVDSISEIWGPLMRGLSLLVIPKEVTKDPERLIEALEKYKVERLVLVPSLLRSILMFVEIKKQDGILSNLKTWVCSGETLVKGAALDFYKYFPENEHRLCNFYGSTEIMGDVTYYVIKGLDQMKSFEKVPIGNPVDNTIVYLLDSEFRPVKAGEIGELYVSGLNLASGYINGRDPDKFIENPLAIDPTYGKLYRTGDFARLEKGTLMYEGRTDSQVKIRGHRVDLTEVEKAVSSIEEVDKAVVLCYKPGEMSQALLAFVTTKQLVSESWIEAYLRKKLTAYMIPQVILVETIPLLVNGKIDRQGLLKMYENTNNNDDYQYQVDIDYTGVPSNQLEAAKVLFETVASVLNRAARAVIKSDANFYNLGGNSLNSIYTITKLNEQGYRIGISDFIAALDLGEILERMTAGTVVDIRPPQFTAQACRLADKEIVTSMITESFYRKADLEQWILSEISENDYRVYLDDMWDPLVEKGLSFIVKNEYQKVVGACINFDLVDEPEVDISSGLLKIFEFLDFVEGPFRQSKLPKEKNKTLHCHMMGTHSSLTSRENILVIQFMEEEVYKLAKNKGFEGILTVNTSPLTQQLGRDVFKYEVLQDYQVNQYVAPDNTKPFGLAPDSQRALIQWKAVV</sequence>
<organism evidence="5">
    <name type="scientific">Harmonia axyridis</name>
    <name type="common">Multicolored Asian lady beetle</name>
    <name type="synonym">Coccinella axyridis</name>
    <dbReference type="NCBI Taxonomy" id="115357"/>
    <lineage>
        <taxon>Eukaryota</taxon>
        <taxon>Metazoa</taxon>
        <taxon>Ecdysozoa</taxon>
        <taxon>Arthropoda</taxon>
        <taxon>Hexapoda</taxon>
        <taxon>Insecta</taxon>
        <taxon>Pterygota</taxon>
        <taxon>Neoptera</taxon>
        <taxon>Endopterygota</taxon>
        <taxon>Coleoptera</taxon>
        <taxon>Polyphaga</taxon>
        <taxon>Cucujiformia</taxon>
        <taxon>Coccinelloidea</taxon>
        <taxon>Coccinellidae</taxon>
        <taxon>Coccinellinae</taxon>
        <taxon>Coccinellini</taxon>
        <taxon>Harmonia</taxon>
    </lineage>
</organism>
<dbReference type="InterPro" id="IPR036736">
    <property type="entry name" value="ACP-like_sf"/>
</dbReference>
<dbReference type="PANTHER" id="PTHR44845">
    <property type="entry name" value="CARRIER DOMAIN-CONTAINING PROTEIN"/>
    <property type="match status" value="1"/>
</dbReference>
<feature type="domain" description="Carrier" evidence="4">
    <location>
        <begin position="571"/>
        <end position="633"/>
    </location>
</feature>
<feature type="domain" description="AMP-dependent synthetase/ligase" evidence="3">
    <location>
        <begin position="34"/>
        <end position="400"/>
    </location>
</feature>
<dbReference type="InterPro" id="IPR000873">
    <property type="entry name" value="AMP-dep_synth/lig_dom"/>
</dbReference>
<dbReference type="SUPFAM" id="SSF47336">
    <property type="entry name" value="ACP-like"/>
    <property type="match status" value="1"/>
</dbReference>
<dbReference type="InterPro" id="IPR042099">
    <property type="entry name" value="ANL_N_sf"/>
</dbReference>
<evidence type="ECO:0000256" key="2">
    <source>
        <dbReference type="ARBA" id="ARBA00022553"/>
    </source>
</evidence>
<dbReference type="Gene3D" id="1.10.1200.10">
    <property type="entry name" value="ACP-like"/>
    <property type="match status" value="1"/>
</dbReference>
<keyword evidence="2" id="KW-0597">Phosphoprotein</keyword>
<dbReference type="Gene3D" id="3.40.50.12780">
    <property type="entry name" value="N-terminal domain of ligase-like"/>
    <property type="match status" value="1"/>
</dbReference>
<keyword evidence="1" id="KW-0596">Phosphopantetheine</keyword>
<evidence type="ECO:0000256" key="1">
    <source>
        <dbReference type="ARBA" id="ARBA00022450"/>
    </source>
</evidence>
<name>A0A7G7YAI5_HARAX</name>
<dbReference type="PANTHER" id="PTHR44845:SF6">
    <property type="entry name" value="BETA-ALANINE-ACTIVATING ENZYME"/>
    <property type="match status" value="1"/>
</dbReference>
<evidence type="ECO:0000259" key="4">
    <source>
        <dbReference type="Pfam" id="PF00550"/>
    </source>
</evidence>
<protein>
    <submittedName>
        <fullName evidence="5">Ebony</fullName>
    </submittedName>
</protein>
<reference evidence="5" key="1">
    <citation type="submission" date="2019-11" db="EMBL/GenBank/DDBJ databases">
        <title>Decreased cuticular hydrocarbon biosynthesis and abnormal cuticular melanin spot formation are induced by CYP4G79 knockdown in the Harlequin ladybird Harmonia axyridis.</title>
        <authorList>
            <person name="Zhang Y."/>
        </authorList>
    </citation>
    <scope>NUCLEOTIDE SEQUENCE</scope>
</reference>